<keyword evidence="2" id="KW-1185">Reference proteome</keyword>
<name>A0A7J6D5E5_9TELE</name>
<sequence length="189" mass="21180">MAETKSNQSCSVPFCVSTRRRNNRIYRFIAFPMMKKPWIWAIRRDEGAAFTSGRKFLTPQAVPSRFSWNDWGDVKSRQTRMAKRGVCGEQEEADVEMESVATALPVQEHDLQQPPSSGQTRCPVSPLLTTCHPVPSFSPISVTLSSCSPASNIGHHKISVKENVLQESSVNIIPSKVSYNRSREELVLT</sequence>
<evidence type="ECO:0000313" key="1">
    <source>
        <dbReference type="EMBL" id="KAF4114174.1"/>
    </source>
</evidence>
<comment type="caution">
    <text evidence="1">The sequence shown here is derived from an EMBL/GenBank/DDBJ whole genome shotgun (WGS) entry which is preliminary data.</text>
</comment>
<accession>A0A7J6D5E5</accession>
<dbReference type="AlphaFoldDB" id="A0A7J6D5E5"/>
<gene>
    <name evidence="1" type="ORF">G5714_004397</name>
</gene>
<evidence type="ECO:0000313" key="2">
    <source>
        <dbReference type="Proteomes" id="UP000579812"/>
    </source>
</evidence>
<protein>
    <submittedName>
        <fullName evidence="1">Uncharacterized protein</fullName>
    </submittedName>
</protein>
<proteinExistence type="predicted"/>
<dbReference type="EMBL" id="JAAMOB010000004">
    <property type="protein sequence ID" value="KAF4114174.1"/>
    <property type="molecule type" value="Genomic_DNA"/>
</dbReference>
<reference evidence="1 2" key="1">
    <citation type="submission" date="2020-04" db="EMBL/GenBank/DDBJ databases">
        <title>Chromosome-level genome assembly of a cyprinid fish Onychostoma macrolepis by integration of Nanopore Sequencing, Bionano and Hi-C technology.</title>
        <authorList>
            <person name="Wang D."/>
        </authorList>
    </citation>
    <scope>NUCLEOTIDE SEQUENCE [LARGE SCALE GENOMIC DNA]</scope>
    <source>
        <strain evidence="1">SWU-2019</strain>
        <tissue evidence="1">Muscle</tissue>
    </source>
</reference>
<organism evidence="1 2">
    <name type="scientific">Onychostoma macrolepis</name>
    <dbReference type="NCBI Taxonomy" id="369639"/>
    <lineage>
        <taxon>Eukaryota</taxon>
        <taxon>Metazoa</taxon>
        <taxon>Chordata</taxon>
        <taxon>Craniata</taxon>
        <taxon>Vertebrata</taxon>
        <taxon>Euteleostomi</taxon>
        <taxon>Actinopterygii</taxon>
        <taxon>Neopterygii</taxon>
        <taxon>Teleostei</taxon>
        <taxon>Ostariophysi</taxon>
        <taxon>Cypriniformes</taxon>
        <taxon>Cyprinidae</taxon>
        <taxon>Acrossocheilinae</taxon>
        <taxon>Onychostoma</taxon>
    </lineage>
</organism>
<dbReference type="Proteomes" id="UP000579812">
    <property type="component" value="Unassembled WGS sequence"/>
</dbReference>